<evidence type="ECO:0000313" key="4">
    <source>
        <dbReference type="Proteomes" id="UP000689129"/>
    </source>
</evidence>
<dbReference type="InterPro" id="IPR053006">
    <property type="entry name" value="Meiosis_regulatory"/>
</dbReference>
<proteinExistence type="predicted"/>
<feature type="compositionally biased region" description="Acidic residues" evidence="1">
    <location>
        <begin position="39"/>
        <end position="73"/>
    </location>
</feature>
<evidence type="ECO:0000256" key="1">
    <source>
        <dbReference type="SAM" id="MobiDB-lite"/>
    </source>
</evidence>
<feature type="compositionally biased region" description="Polar residues" evidence="1">
    <location>
        <begin position="422"/>
        <end position="436"/>
    </location>
</feature>
<feature type="region of interest" description="Disordered" evidence="1">
    <location>
        <begin position="114"/>
        <end position="147"/>
    </location>
</feature>
<dbReference type="PANTHER" id="PTHR28094">
    <property type="entry name" value="MEIOTICALLY UP-REGULATED GENE 113 PROTEIN"/>
    <property type="match status" value="1"/>
</dbReference>
<dbReference type="OrthoDB" id="4719713at2759"/>
<feature type="compositionally biased region" description="Polar residues" evidence="1">
    <location>
        <begin position="77"/>
        <end position="86"/>
    </location>
</feature>
<name>A0A8I2ZB24_VERLO</name>
<evidence type="ECO:0000259" key="2">
    <source>
        <dbReference type="SMART" id="SM00974"/>
    </source>
</evidence>
<comment type="caution">
    <text evidence="3">The sequence shown here is derived from an EMBL/GenBank/DDBJ whole genome shotgun (WGS) entry which is preliminary data.</text>
</comment>
<feature type="domain" description="Bacteriophage T5 Orf172 DNA-binding" evidence="2">
    <location>
        <begin position="228"/>
        <end position="317"/>
    </location>
</feature>
<dbReference type="Proteomes" id="UP000689129">
    <property type="component" value="Unassembled WGS sequence"/>
</dbReference>
<evidence type="ECO:0000313" key="3">
    <source>
        <dbReference type="EMBL" id="KAG7125357.1"/>
    </source>
</evidence>
<feature type="region of interest" description="Disordered" evidence="1">
    <location>
        <begin position="33"/>
        <end position="86"/>
    </location>
</feature>
<dbReference type="InterPro" id="IPR018306">
    <property type="entry name" value="Phage_T5_Orf172_DNA-bd"/>
</dbReference>
<feature type="region of interest" description="Disordered" evidence="1">
    <location>
        <begin position="388"/>
        <end position="460"/>
    </location>
</feature>
<dbReference type="SMART" id="SM00974">
    <property type="entry name" value="T5orf172"/>
    <property type="match status" value="1"/>
</dbReference>
<reference evidence="3" key="1">
    <citation type="journal article" date="2021" name="Mol. Plant Pathol.">
        <title>A 20-kb lineage-specific genomic region tames virulence in pathogenic amphidiploid Verticillium longisporum.</title>
        <authorList>
            <person name="Harting R."/>
            <person name="Starke J."/>
            <person name="Kusch H."/>
            <person name="Poggeler S."/>
            <person name="Maurus I."/>
            <person name="Schluter R."/>
            <person name="Landesfeind M."/>
            <person name="Bulla I."/>
            <person name="Nowrousian M."/>
            <person name="de Jonge R."/>
            <person name="Stahlhut G."/>
            <person name="Hoff K.J."/>
            <person name="Asshauer K.P."/>
            <person name="Thurmer A."/>
            <person name="Stanke M."/>
            <person name="Daniel R."/>
            <person name="Morgenstern B."/>
            <person name="Thomma B.P.H.J."/>
            <person name="Kronstad J.W."/>
            <person name="Braus-Stromeyer S.A."/>
            <person name="Braus G.H."/>
        </authorList>
    </citation>
    <scope>NUCLEOTIDE SEQUENCE</scope>
    <source>
        <strain evidence="3">Vl32</strain>
    </source>
</reference>
<dbReference type="Pfam" id="PF10544">
    <property type="entry name" value="T5orf172"/>
    <property type="match status" value="1"/>
</dbReference>
<dbReference type="AlphaFoldDB" id="A0A8I2ZB24"/>
<accession>A0A8I2ZB24</accession>
<protein>
    <recommendedName>
        <fullName evidence="2">Bacteriophage T5 Orf172 DNA-binding domain-containing protein</fullName>
    </recommendedName>
</protein>
<sequence>MRDFLRRSHCSSHWGAALERFDLWKENQLAVGAERGRFEDEDDDESGDDDSSDDDSSDDESSDDDSSNDDSSGESEQSYAASNDSVAIFNSTQATEFYDDDDDDGGYYYRTRDSHAKVQSWSPARRRKHSNSFTSSTPATRPIRSRSRLALYCDQSHESEDEDEDFKENAIVDERIREFTDNIREEVGRGELYRRGTPRDPGPFISELYKHLTPQQRKEGVLYILEHTKVPNLFKIGWSKNSATSRLKQRENCYRYNTKIVYESPSRFFAAKKAERLSHIALRYQNVRVRECVHCGRGHHEFFKGSLKQVRNVVEALEKIVRNKAYEHVYGSGWILSENLHRIITHMAEPQLIRRLLLETERARISPENALPALRTVGHLLTQQLGSWNDIHGPGRKKTVDRSRKGSHVVPSVEDGNDHGRGSTTRRATLHSTTARVAQARRAGVPPKQRRKSLGDESYGDADLAGATRAAINDLIRSMLQQDNSEDKRAGSRNAKHTAQLIVINLGKIFYGDFINGVGGGNYVFK</sequence>
<organism evidence="3 4">
    <name type="scientific">Verticillium longisporum</name>
    <name type="common">Verticillium dahliae var. longisporum</name>
    <dbReference type="NCBI Taxonomy" id="100787"/>
    <lineage>
        <taxon>Eukaryota</taxon>
        <taxon>Fungi</taxon>
        <taxon>Dikarya</taxon>
        <taxon>Ascomycota</taxon>
        <taxon>Pezizomycotina</taxon>
        <taxon>Sordariomycetes</taxon>
        <taxon>Hypocreomycetidae</taxon>
        <taxon>Glomerellales</taxon>
        <taxon>Plectosphaerellaceae</taxon>
        <taxon>Verticillium</taxon>
    </lineage>
</organism>
<dbReference type="PANTHER" id="PTHR28094:SF1">
    <property type="entry name" value="MEIOTICALLY UP-REGULATED GENE 113 PROTEIN"/>
    <property type="match status" value="1"/>
</dbReference>
<gene>
    <name evidence="3" type="ORF">HYQ45_013231</name>
</gene>
<dbReference type="EMBL" id="JAEMWZ010000317">
    <property type="protein sequence ID" value="KAG7125357.1"/>
    <property type="molecule type" value="Genomic_DNA"/>
</dbReference>